<keyword evidence="2" id="KW-1185">Reference proteome</keyword>
<dbReference type="RefSeq" id="WP_198930894.1">
    <property type="nucleotide sequence ID" value="NZ_CP146991.1"/>
</dbReference>
<dbReference type="EMBL" id="FCOW01000032">
    <property type="protein sequence ID" value="CVK21328.1"/>
    <property type="molecule type" value="Genomic_DNA"/>
</dbReference>
<evidence type="ECO:0000313" key="1">
    <source>
        <dbReference type="EMBL" id="CVK21328.1"/>
    </source>
</evidence>
<protein>
    <submittedName>
        <fullName evidence="1">Uncharacterized protein</fullName>
    </submittedName>
</protein>
<accession>A0ABM9W9W8</accession>
<reference evidence="1 2" key="1">
    <citation type="submission" date="2016-01" db="EMBL/GenBank/DDBJ databases">
        <authorList>
            <person name="Brown R."/>
        </authorList>
    </citation>
    <scope>NUCLEOTIDE SEQUENCE [LARGE SCALE GENOMIC DNA]</scope>
    <source>
        <strain evidence="1">Sporomusa sphaeroides DSM 2875</strain>
    </source>
</reference>
<evidence type="ECO:0000313" key="2">
    <source>
        <dbReference type="Proteomes" id="UP000245702"/>
    </source>
</evidence>
<comment type="caution">
    <text evidence="1">The sequence shown here is derived from an EMBL/GenBank/DDBJ whole genome shotgun (WGS) entry which is preliminary data.</text>
</comment>
<organism evidence="1 2">
    <name type="scientific">Sporomusa sphaeroides DSM 2875</name>
    <dbReference type="NCBI Taxonomy" id="1337886"/>
    <lineage>
        <taxon>Bacteria</taxon>
        <taxon>Bacillati</taxon>
        <taxon>Bacillota</taxon>
        <taxon>Negativicutes</taxon>
        <taxon>Selenomonadales</taxon>
        <taxon>Sporomusaceae</taxon>
        <taxon>Sporomusa</taxon>
    </lineage>
</organism>
<dbReference type="Proteomes" id="UP000245702">
    <property type="component" value="Unassembled WGS sequence"/>
</dbReference>
<name>A0ABM9W9W8_9FIRM</name>
<proteinExistence type="predicted"/>
<sequence length="339" mass="39510">MYIIGINLQAICYRNTKTTIPGWVDNIHKEQPRGYAYETDTHFVHFYGRDNRFYVISPGLTVLEKKHGSLEDWVKRVFEANHIAPMIMDVGHTKDGVWRPGLYFQEELIQGLDITRIQQRSAEQALRVLVEKLDEILLYIEPDKAGLDSYSHKTRELLILSCTELENQWKSFISKAGVGPINGRMFTTQDYVKLLKPLCLKEFQVKLRNYDSVPILQPFNDWDIASPTQSLFWYDAYNKTKHDRDKHFNSSKLINVMLSVAANLVLFCIQFGPFHLLNETKTLSTIVNQTFEIEMVNCDVNRFYIPLVLLPNNTRADLLCYDSFREGHIQRWEVDPLVI</sequence>
<gene>
    <name evidence="1" type="ORF">SSPH_04015</name>
</gene>